<dbReference type="Proteomes" id="UP000287798">
    <property type="component" value="Unassembled WGS sequence"/>
</dbReference>
<gene>
    <name evidence="1" type="ORF">D6C00_00700</name>
</gene>
<keyword evidence="2" id="KW-1185">Reference proteome</keyword>
<protein>
    <submittedName>
        <fullName evidence="1">Uncharacterized protein</fullName>
    </submittedName>
</protein>
<proteinExistence type="predicted"/>
<comment type="caution">
    <text evidence="1">The sequence shown here is derived from an EMBL/GenBank/DDBJ whole genome shotgun (WGS) entry which is preliminary data.</text>
</comment>
<sequence length="267" mass="29154">MLCNLLMVLLLVADQVAQHVGVRAGMRALWPDTALPLFTRLWCLPVHGLQRAFQFEAARFGVLQFGNDVAHFLGLAHLLFQQVAQLAHHVLLVADHRAQMGELAFQLLLARQGAGCLIGFVFLHRFRCGGREGGEQILHLLHDMLTPGLGVPGHSLGIQFQLQKLMARGQHFTRLSLLRSVPGIGPVVRPRRRVGTQHQAGGIQFLAQEIAVGAGLGLGVRRGRRFRHRGCGDCGLLRQRLTQPGDGAGVPAVAHIQIPGQDADQQQ</sequence>
<evidence type="ECO:0000313" key="1">
    <source>
        <dbReference type="EMBL" id="RRQ20645.1"/>
    </source>
</evidence>
<reference evidence="1 2" key="1">
    <citation type="journal article" date="2010" name="Int. J. Syst. Evol. Microbiol.">
        <title>Thiohalobacter thiocyanaticus gen. nov., sp. nov., a moderately halophilic, sulfur-oxidizing gammaproteobacterium from hypersaline lakes, that utilizes thiocyanate.</title>
        <authorList>
            <person name="Sorokin D.Y."/>
            <person name="Kovaleva O.L."/>
            <person name="Tourova T.P."/>
            <person name="Muyzer G."/>
        </authorList>
    </citation>
    <scope>NUCLEOTIDE SEQUENCE [LARGE SCALE GENOMIC DNA]</scope>
    <source>
        <strain evidence="1 2">Hrh1</strain>
    </source>
</reference>
<organism evidence="1 2">
    <name type="scientific">Thiohalobacter thiocyanaticus</name>
    <dbReference type="NCBI Taxonomy" id="585455"/>
    <lineage>
        <taxon>Bacteria</taxon>
        <taxon>Pseudomonadati</taxon>
        <taxon>Pseudomonadota</taxon>
        <taxon>Gammaproteobacteria</taxon>
        <taxon>Thiohalobacterales</taxon>
        <taxon>Thiohalobacteraceae</taxon>
        <taxon>Thiohalobacter</taxon>
    </lineage>
</organism>
<evidence type="ECO:0000313" key="2">
    <source>
        <dbReference type="Proteomes" id="UP000287798"/>
    </source>
</evidence>
<dbReference type="EMBL" id="QZMU01000001">
    <property type="protein sequence ID" value="RRQ20645.1"/>
    <property type="molecule type" value="Genomic_DNA"/>
</dbReference>
<dbReference type="AlphaFoldDB" id="A0A426QFX2"/>
<accession>A0A426QFX2</accession>
<name>A0A426QFX2_9GAMM</name>